<feature type="compositionally biased region" description="Polar residues" evidence="1">
    <location>
        <begin position="1"/>
        <end position="14"/>
    </location>
</feature>
<evidence type="ECO:0000313" key="3">
    <source>
        <dbReference type="Proteomes" id="UP000772434"/>
    </source>
</evidence>
<evidence type="ECO:0000313" key="2">
    <source>
        <dbReference type="EMBL" id="KAF9069312.1"/>
    </source>
</evidence>
<feature type="region of interest" description="Disordered" evidence="1">
    <location>
        <begin position="1"/>
        <end position="101"/>
    </location>
</feature>
<dbReference type="Proteomes" id="UP000772434">
    <property type="component" value="Unassembled WGS sequence"/>
</dbReference>
<organism evidence="2 3">
    <name type="scientific">Rhodocollybia butyracea</name>
    <dbReference type="NCBI Taxonomy" id="206335"/>
    <lineage>
        <taxon>Eukaryota</taxon>
        <taxon>Fungi</taxon>
        <taxon>Dikarya</taxon>
        <taxon>Basidiomycota</taxon>
        <taxon>Agaricomycotina</taxon>
        <taxon>Agaricomycetes</taxon>
        <taxon>Agaricomycetidae</taxon>
        <taxon>Agaricales</taxon>
        <taxon>Marasmiineae</taxon>
        <taxon>Omphalotaceae</taxon>
        <taxon>Rhodocollybia</taxon>
    </lineage>
</organism>
<protein>
    <submittedName>
        <fullName evidence="2">Uncharacterized protein</fullName>
    </submittedName>
</protein>
<name>A0A9P5PVK3_9AGAR</name>
<comment type="caution">
    <text evidence="2">The sequence shown here is derived from an EMBL/GenBank/DDBJ whole genome shotgun (WGS) entry which is preliminary data.</text>
</comment>
<keyword evidence="3" id="KW-1185">Reference proteome</keyword>
<gene>
    <name evidence="2" type="ORF">BDP27DRAFT_730356</name>
</gene>
<dbReference type="EMBL" id="JADNRY010000052">
    <property type="protein sequence ID" value="KAF9069312.1"/>
    <property type="molecule type" value="Genomic_DNA"/>
</dbReference>
<accession>A0A9P5PVK3</accession>
<sequence>MEQPSEASSNNNQPAMDYSEEMLSLMRSIHSMMQAREEREASVLRSAAPTPAPVPPQLKSNIPMPVKEPTSSGQAGDHLATPDPPNNTLPAQASDPPAGTLTNILSSLHEAISDLNHAVTGSEKKMEQGTKNGPFKARRFGLKKDQAVHDPLAGMHNFHVFGFNIVDR</sequence>
<dbReference type="AlphaFoldDB" id="A0A9P5PVK3"/>
<proteinExistence type="predicted"/>
<evidence type="ECO:0000256" key="1">
    <source>
        <dbReference type="SAM" id="MobiDB-lite"/>
    </source>
</evidence>
<reference evidence="2" key="1">
    <citation type="submission" date="2020-11" db="EMBL/GenBank/DDBJ databases">
        <authorList>
            <consortium name="DOE Joint Genome Institute"/>
            <person name="Ahrendt S."/>
            <person name="Riley R."/>
            <person name="Andreopoulos W."/>
            <person name="Labutti K."/>
            <person name="Pangilinan J."/>
            <person name="Ruiz-Duenas F.J."/>
            <person name="Barrasa J.M."/>
            <person name="Sanchez-Garcia M."/>
            <person name="Camarero S."/>
            <person name="Miyauchi S."/>
            <person name="Serrano A."/>
            <person name="Linde D."/>
            <person name="Babiker R."/>
            <person name="Drula E."/>
            <person name="Ayuso-Fernandez I."/>
            <person name="Pacheco R."/>
            <person name="Padilla G."/>
            <person name="Ferreira P."/>
            <person name="Barriuso J."/>
            <person name="Kellner H."/>
            <person name="Castanera R."/>
            <person name="Alfaro M."/>
            <person name="Ramirez L."/>
            <person name="Pisabarro A.G."/>
            <person name="Kuo A."/>
            <person name="Tritt A."/>
            <person name="Lipzen A."/>
            <person name="He G."/>
            <person name="Yan M."/>
            <person name="Ng V."/>
            <person name="Cullen D."/>
            <person name="Martin F."/>
            <person name="Rosso M.-N."/>
            <person name="Henrissat B."/>
            <person name="Hibbett D."/>
            <person name="Martinez A.T."/>
            <person name="Grigoriev I.V."/>
        </authorList>
    </citation>
    <scope>NUCLEOTIDE SEQUENCE</scope>
    <source>
        <strain evidence="2">AH 40177</strain>
    </source>
</reference>